<name>A0ABQ8CIN3_BRANA</name>
<dbReference type="InterPro" id="IPR051623">
    <property type="entry name" value="FTCD"/>
</dbReference>
<comment type="caution">
    <text evidence="3">The sequence shown here is derived from an EMBL/GenBank/DDBJ whole genome shotgun (WGS) entry which is preliminary data.</text>
</comment>
<dbReference type="PANTHER" id="PTHR12234:SF6">
    <property type="entry name" value="FORMIMINOTRANSFERASE N-TERMINAL SUBDOMAIN DOMAIN-CONTAINING PROTEIN"/>
    <property type="match status" value="1"/>
</dbReference>
<evidence type="ECO:0000259" key="2">
    <source>
        <dbReference type="SMART" id="SM01222"/>
    </source>
</evidence>
<feature type="compositionally biased region" description="Polar residues" evidence="1">
    <location>
        <begin position="603"/>
        <end position="615"/>
    </location>
</feature>
<feature type="compositionally biased region" description="Basic and acidic residues" evidence="1">
    <location>
        <begin position="487"/>
        <end position="514"/>
    </location>
</feature>
<dbReference type="SMART" id="SM01222">
    <property type="entry name" value="FTCD_N"/>
    <property type="match status" value="1"/>
</dbReference>
<evidence type="ECO:0000313" key="3">
    <source>
        <dbReference type="EMBL" id="KAH0916893.1"/>
    </source>
</evidence>
<sequence>MESDGVQVVEQTRKNALFKTLTLPLQLEDNTQTFIHLNICGEREREEKEKKNRMAIFCFLVDQRKQAIVCPLCGAVLKSLVTLLSSTLAHEEGSSSSSPLKNAVFAMVKTALHTINLELHSGSHPRLGVVDHICFHPLSQTSSIDQVSAVATSLAMDIGSILRVPTYLYGAAQEEQCTLDSIRRKLGYFKTNREGHEWAGGLELEVVPMKPDAGPLEVSKAKRVVAVGACGWVSNYNVPVMSTDLKPVRRMARKVSERGGVLASVQKMALVHGAGVIEVACNLLNPSHVGGDDVQGLIEGLGREEDPIPEAQQQKLLLTSPGSAPDGVGGSARQGTTSEPVSCSSVTLQDMSSFMVKEIIDLMGTLISAFERMARRYSQAEKGKWQAPPELPAKRPPVRIPANANEDLIEANRLTIIGRLTNPQMDIELPTDEITEVELEYLKIEKHCFTCFSLFHEEVDCPHRPLNAPPPKERLLGITQSIALQRIEAEKRRHDDRRGYRRPEEPRPVSRQYEDNYSQFERNRTKGRDGQTRRDDYGRERSIVSRTARSSSDYLRSKAPSLQYRVVERNRPSSVSSTPHHQIQRVEDDDLRARLQPQPVETLPSNLGTEITPTRTVKDRLGAPSNFKAASNSGSKERTSALERISDPKQTKELSARRPPSFESGRLQEVASRGEEDAPMEQDQPDGQITESERIPASLRLGATSSAKKNRRDGIPIAAQSKAASKRRITNPLRKRVARSPLLGLNQRRVTPVRASTSARRKLIVEKDKEIPSGLSGGLSLLWNDDTDITILESSPNLIDTRIVYQGTSSFVSF</sequence>
<feature type="region of interest" description="Disordered" evidence="1">
    <location>
        <begin position="319"/>
        <end position="343"/>
    </location>
</feature>
<dbReference type="InterPro" id="IPR037064">
    <property type="entry name" value="Formiminotransferase_N_sf"/>
</dbReference>
<dbReference type="InterPro" id="IPR012886">
    <property type="entry name" value="Formiminotransferase_N"/>
</dbReference>
<proteinExistence type="predicted"/>
<keyword evidence="4" id="KW-1185">Reference proteome</keyword>
<feature type="region of interest" description="Disordered" evidence="1">
    <location>
        <begin position="486"/>
        <end position="726"/>
    </location>
</feature>
<feature type="non-terminal residue" evidence="3">
    <location>
        <position position="814"/>
    </location>
</feature>
<accession>A0ABQ8CIN3</accession>
<dbReference type="EMBL" id="JAGKQM010000007">
    <property type="protein sequence ID" value="KAH0916893.1"/>
    <property type="molecule type" value="Genomic_DNA"/>
</dbReference>
<feature type="compositionally biased region" description="Basic and acidic residues" evidence="1">
    <location>
        <begin position="635"/>
        <end position="656"/>
    </location>
</feature>
<organism evidence="3 4">
    <name type="scientific">Brassica napus</name>
    <name type="common">Rape</name>
    <dbReference type="NCBI Taxonomy" id="3708"/>
    <lineage>
        <taxon>Eukaryota</taxon>
        <taxon>Viridiplantae</taxon>
        <taxon>Streptophyta</taxon>
        <taxon>Embryophyta</taxon>
        <taxon>Tracheophyta</taxon>
        <taxon>Spermatophyta</taxon>
        <taxon>Magnoliopsida</taxon>
        <taxon>eudicotyledons</taxon>
        <taxon>Gunneridae</taxon>
        <taxon>Pentapetalae</taxon>
        <taxon>rosids</taxon>
        <taxon>malvids</taxon>
        <taxon>Brassicales</taxon>
        <taxon>Brassicaceae</taxon>
        <taxon>Brassiceae</taxon>
        <taxon>Brassica</taxon>
    </lineage>
</organism>
<dbReference type="Pfam" id="PF07837">
    <property type="entry name" value="FTCD_N"/>
    <property type="match status" value="1"/>
</dbReference>
<dbReference type="SUPFAM" id="SSF55116">
    <property type="entry name" value="Formiminotransferase domain of formiminotransferase-cyclodeaminase"/>
    <property type="match status" value="1"/>
</dbReference>
<dbReference type="Gene3D" id="3.30.990.10">
    <property type="entry name" value="Formiminotransferase, N-terminal subdomain"/>
    <property type="match status" value="1"/>
</dbReference>
<reference evidence="3 4" key="1">
    <citation type="submission" date="2021-05" db="EMBL/GenBank/DDBJ databases">
        <title>Genome Assembly of Synthetic Allotetraploid Brassica napus Reveals Homoeologous Exchanges between Subgenomes.</title>
        <authorList>
            <person name="Davis J.T."/>
        </authorList>
    </citation>
    <scope>NUCLEOTIDE SEQUENCE [LARGE SCALE GENOMIC DNA]</scope>
    <source>
        <strain evidence="4">cv. Da-Ae</strain>
        <tissue evidence="3">Seedling</tissue>
    </source>
</reference>
<feature type="compositionally biased region" description="Polar residues" evidence="1">
    <location>
        <begin position="333"/>
        <end position="343"/>
    </location>
</feature>
<gene>
    <name evidence="3" type="ORF">HID58_024553</name>
</gene>
<evidence type="ECO:0000313" key="4">
    <source>
        <dbReference type="Proteomes" id="UP000824890"/>
    </source>
</evidence>
<evidence type="ECO:0000256" key="1">
    <source>
        <dbReference type="SAM" id="MobiDB-lite"/>
    </source>
</evidence>
<dbReference type="InterPro" id="IPR022384">
    <property type="entry name" value="FormiminoTrfase_cat_dom_sf"/>
</dbReference>
<feature type="compositionally biased region" description="Polar residues" evidence="1">
    <location>
        <begin position="544"/>
        <end position="554"/>
    </location>
</feature>
<dbReference type="Proteomes" id="UP000824890">
    <property type="component" value="Unassembled WGS sequence"/>
</dbReference>
<feature type="compositionally biased region" description="Polar residues" evidence="1">
    <location>
        <begin position="572"/>
        <end position="581"/>
    </location>
</feature>
<protein>
    <recommendedName>
        <fullName evidence="2">Formiminotransferase N-terminal subdomain domain-containing protein</fullName>
    </recommendedName>
</protein>
<dbReference type="PANTHER" id="PTHR12234">
    <property type="entry name" value="FORMIMINOTRANSFERASE-CYCLODEAMINASE"/>
    <property type="match status" value="1"/>
</dbReference>
<feature type="domain" description="Formiminotransferase N-terminal subdomain" evidence="2">
    <location>
        <begin position="55"/>
        <end position="231"/>
    </location>
</feature>
<feature type="compositionally biased region" description="Basic and acidic residues" evidence="1">
    <location>
        <begin position="521"/>
        <end position="543"/>
    </location>
</feature>